<dbReference type="InterPro" id="IPR014718">
    <property type="entry name" value="GH-type_carb-bd"/>
</dbReference>
<feature type="signal peptide" evidence="4">
    <location>
        <begin position="1"/>
        <end position="24"/>
    </location>
</feature>
<dbReference type="Gene3D" id="2.70.98.10">
    <property type="match status" value="1"/>
</dbReference>
<protein>
    <recommendedName>
        <fullName evidence="10">Polysaccharide lyase family 8 central domain-containing protein</fullName>
    </recommendedName>
</protein>
<name>A0A409YV91_9AGAR</name>
<dbReference type="InterPro" id="IPR003159">
    <property type="entry name" value="Lyase_8_central_dom"/>
</dbReference>
<dbReference type="SUPFAM" id="SSF49863">
    <property type="entry name" value="Hyaluronate lyase-like, C-terminal domain"/>
    <property type="match status" value="1"/>
</dbReference>
<dbReference type="InterPro" id="IPR012970">
    <property type="entry name" value="Lyase_8_alpha_N"/>
</dbReference>
<dbReference type="AlphaFoldDB" id="A0A409YV91"/>
<dbReference type="SUPFAM" id="SSF48230">
    <property type="entry name" value="Chondroitin AC/alginate lyase"/>
    <property type="match status" value="1"/>
</dbReference>
<evidence type="ECO:0000313" key="9">
    <source>
        <dbReference type="Proteomes" id="UP000284842"/>
    </source>
</evidence>
<feature type="domain" description="Polysaccharide lyase family 8 C-terminal" evidence="6">
    <location>
        <begin position="643"/>
        <end position="717"/>
    </location>
</feature>
<dbReference type="PANTHER" id="PTHR38481:SF1">
    <property type="entry name" value="HYALURONATE LYASE"/>
    <property type="match status" value="1"/>
</dbReference>
<dbReference type="GO" id="GO:0005576">
    <property type="term" value="C:extracellular region"/>
    <property type="evidence" value="ECO:0007669"/>
    <property type="project" value="InterPro"/>
</dbReference>
<dbReference type="Pfam" id="PF08124">
    <property type="entry name" value="Lyase_8_N"/>
    <property type="match status" value="1"/>
</dbReference>
<dbReference type="Pfam" id="PF02884">
    <property type="entry name" value="Lyase_8_C"/>
    <property type="match status" value="1"/>
</dbReference>
<evidence type="ECO:0000256" key="4">
    <source>
        <dbReference type="SAM" id="SignalP"/>
    </source>
</evidence>
<dbReference type="GO" id="GO:0016837">
    <property type="term" value="F:carbon-oxygen lyase activity, acting on polysaccharides"/>
    <property type="evidence" value="ECO:0007669"/>
    <property type="project" value="UniProtKB-ARBA"/>
</dbReference>
<dbReference type="InterPro" id="IPR008929">
    <property type="entry name" value="Chondroitin_lyas"/>
</dbReference>
<dbReference type="InterPro" id="IPR011071">
    <property type="entry name" value="Lyase_8-like_C"/>
</dbReference>
<organism evidence="8 9">
    <name type="scientific">Panaeolus cyanescens</name>
    <dbReference type="NCBI Taxonomy" id="181874"/>
    <lineage>
        <taxon>Eukaryota</taxon>
        <taxon>Fungi</taxon>
        <taxon>Dikarya</taxon>
        <taxon>Basidiomycota</taxon>
        <taxon>Agaricomycotina</taxon>
        <taxon>Agaricomycetes</taxon>
        <taxon>Agaricomycetidae</taxon>
        <taxon>Agaricales</taxon>
        <taxon>Agaricineae</taxon>
        <taxon>Galeropsidaceae</taxon>
        <taxon>Panaeolus</taxon>
    </lineage>
</organism>
<feature type="domain" description="Polysaccharide lyase 8 N-terminal alpha-helical" evidence="7">
    <location>
        <begin position="73"/>
        <end position="364"/>
    </location>
</feature>
<evidence type="ECO:0008006" key="10">
    <source>
        <dbReference type="Google" id="ProtNLM"/>
    </source>
</evidence>
<dbReference type="Gene3D" id="2.60.220.10">
    <property type="entry name" value="Polysaccharide lyase family 8-like, C-terminal"/>
    <property type="match status" value="1"/>
</dbReference>
<dbReference type="InterPro" id="IPR038970">
    <property type="entry name" value="Lyase_8"/>
</dbReference>
<evidence type="ECO:0000313" key="8">
    <source>
        <dbReference type="EMBL" id="PPR06878.1"/>
    </source>
</evidence>
<dbReference type="PANTHER" id="PTHR38481">
    <property type="entry name" value="HYALURONATE LYASE"/>
    <property type="match status" value="1"/>
</dbReference>
<comment type="caution">
    <text evidence="8">The sequence shown here is derived from an EMBL/GenBank/DDBJ whole genome shotgun (WGS) entry which is preliminary data.</text>
</comment>
<dbReference type="GO" id="GO:0030246">
    <property type="term" value="F:carbohydrate binding"/>
    <property type="evidence" value="ECO:0007669"/>
    <property type="project" value="InterPro"/>
</dbReference>
<dbReference type="InterPro" id="IPR004103">
    <property type="entry name" value="Lyase_8_C"/>
</dbReference>
<keyword evidence="9" id="KW-1185">Reference proteome</keyword>
<evidence type="ECO:0000259" key="7">
    <source>
        <dbReference type="Pfam" id="PF08124"/>
    </source>
</evidence>
<dbReference type="InterPro" id="IPR011013">
    <property type="entry name" value="Gal_mutarotase_sf_dom"/>
</dbReference>
<dbReference type="Proteomes" id="UP000284842">
    <property type="component" value="Unassembled WGS sequence"/>
</dbReference>
<feature type="domain" description="Polysaccharide lyase family 8 central" evidence="5">
    <location>
        <begin position="384"/>
        <end position="628"/>
    </location>
</feature>
<evidence type="ECO:0000259" key="5">
    <source>
        <dbReference type="Pfam" id="PF02278"/>
    </source>
</evidence>
<evidence type="ECO:0000256" key="1">
    <source>
        <dbReference type="ARBA" id="ARBA00006699"/>
    </source>
</evidence>
<proteinExistence type="inferred from homology"/>
<dbReference type="GO" id="GO:0005975">
    <property type="term" value="P:carbohydrate metabolic process"/>
    <property type="evidence" value="ECO:0007669"/>
    <property type="project" value="InterPro"/>
</dbReference>
<gene>
    <name evidence="8" type="ORF">CVT24_011568</name>
</gene>
<dbReference type="EMBL" id="NHTK01000564">
    <property type="protein sequence ID" value="PPR06878.1"/>
    <property type="molecule type" value="Genomic_DNA"/>
</dbReference>
<evidence type="ECO:0000256" key="3">
    <source>
        <dbReference type="ARBA" id="ARBA00023239"/>
    </source>
</evidence>
<reference evidence="8 9" key="1">
    <citation type="journal article" date="2018" name="Evol. Lett.">
        <title>Horizontal gene cluster transfer increased hallucinogenic mushroom diversity.</title>
        <authorList>
            <person name="Reynolds H.T."/>
            <person name="Vijayakumar V."/>
            <person name="Gluck-Thaler E."/>
            <person name="Korotkin H.B."/>
            <person name="Matheny P.B."/>
            <person name="Slot J.C."/>
        </authorList>
    </citation>
    <scope>NUCLEOTIDE SEQUENCE [LARGE SCALE GENOMIC DNA]</scope>
    <source>
        <strain evidence="8 9">2629</strain>
    </source>
</reference>
<dbReference type="Pfam" id="PF02278">
    <property type="entry name" value="Lyase_8"/>
    <property type="match status" value="1"/>
</dbReference>
<evidence type="ECO:0000256" key="2">
    <source>
        <dbReference type="ARBA" id="ARBA00022729"/>
    </source>
</evidence>
<feature type="chain" id="PRO_5019289191" description="Polysaccharide lyase family 8 central domain-containing protein" evidence="4">
    <location>
        <begin position="25"/>
        <end position="759"/>
    </location>
</feature>
<evidence type="ECO:0000259" key="6">
    <source>
        <dbReference type="Pfam" id="PF02884"/>
    </source>
</evidence>
<dbReference type="SUPFAM" id="SSF74650">
    <property type="entry name" value="Galactose mutarotase-like"/>
    <property type="match status" value="1"/>
</dbReference>
<dbReference type="InParanoid" id="A0A409YV91"/>
<accession>A0A409YV91</accession>
<dbReference type="Gene3D" id="1.50.10.100">
    <property type="entry name" value="Chondroitin AC/alginate lyase"/>
    <property type="match status" value="1"/>
</dbReference>
<comment type="similarity">
    <text evidence="1">Belongs to the polysaccharide lyase 8 family.</text>
</comment>
<keyword evidence="3" id="KW-0456">Lyase</keyword>
<sequence>MLTLDLTRTLVFCALAIHFTFANANDIDTTRRQRISIIVGKTTGATSIATWLSTLGSNGKWPDAEIDYTIGCDARTASWPAQSHWSRINTMAAAWNGGLRNALQYAGDTDLRASIGLAMNYWFMNDFTIPSCIDQGGTASCPCGTPGFWNKNWASNIILIPGWVGQVCLLLGDSLSLDEAAACQRITGRSYDTFSTGIVGVSAITGANTLDIASIGIDLGLSIGNLTLLNEAFDRVHDEMTVKNGIKADGIRADGSFGQHAGLLYNGNYGKDYANDLLNLELSAAGTQFQAAGSSQNSFILLLQASTWMIFRNTITNVLHWDYSVLGRFISLPVADNQATSNIKTNLTQIQVLAELWANEEVQAVANKLSTTSPGVNVGNTVGNRMFYTNDYMVHRGEAYVTTLKMFSKRTQNTECTNNQNTFGFHLSDGAMYTYLSGNEYEDTFAAWDWNMIPGTTVDYGATPLTCSGARKTGNQAFVGGVSDGTRGVAAMRYDNPTTRAHTWRKTWFFLDDDIQFVMIARITSTTTAPVFSILDQRRLNGQVMVNGSPAASGNYTGVTTLWHDGIGYAFSANATNPPLSLNLGSFAGSWQSIGSSNQPPITVDLFKAWLNHDNLTSSVSYTIYPATTASGFQTKLSHTTLRVISNDGNISALMDVKNNKAMIVFWGSAGGTVTIPNTPSQASLTVQSNAGSAIIVDLTTGAVTLSDPTQLLSSVTLQLTLGNGTRPAGWTSPSNTNTLTFQLPTDGTVGRSVQLTMF</sequence>
<keyword evidence="2 4" id="KW-0732">Signal</keyword>
<dbReference type="OrthoDB" id="5980780at2759"/>